<dbReference type="InterPro" id="IPR051345">
    <property type="entry name" value="Importin_beta-like_NTR"/>
</dbReference>
<keyword evidence="4" id="KW-0539">Nucleus</keyword>
<dbReference type="EMBL" id="PUHR01000001">
    <property type="protein sequence ID" value="KAG0672588.1"/>
    <property type="molecule type" value="Genomic_DNA"/>
</dbReference>
<dbReference type="InterPro" id="IPR011989">
    <property type="entry name" value="ARM-like"/>
</dbReference>
<protein>
    <recommendedName>
        <fullName evidence="7">Importin N-terminal domain-containing protein</fullName>
    </recommendedName>
</protein>
<dbReference type="PANTHER" id="PTHR12363">
    <property type="entry name" value="TRANSPORTIN 3 AND IMPORTIN 13"/>
    <property type="match status" value="1"/>
</dbReference>
<sequence>MSSLEEVVGLIETLYSPNPAVDVNQVQQKLQAIQKSTDGIQLANQLLTNPAYSNNVKYFGALTFTVQLNLNIESYDTFWVLFSNNLLHLMRLSGLYVSDTRTHASLLLTIKKLMSNLSLIFININEAEHANTEDSNTQVIKQWFNPINTFVDLFSKYGSNPTVGDNWTNVSDPVMSQLLQQSINCNVPYEDLVKFISQSPTFNELSLIFTEIIIEDVTKYQSRKHNVTKVHVVVHEHLYISTMALLNVNITLQVNQMHNITKLQLNDNVFQCTSAWINYISTTRNISSVGSMDVSEIFQNLLNLMCQSTEQTDNFYIAEKVLTILANVFANDPTLMSFDLRQQVEVIFLGISRLSNTTIDTSKNAWMLQYMNHLVTHEMTDELKELAICIVDYLQISNLDVCNKLFTTIHSNGTDISQEYIKVLLQMTNFPLVPVMQEFFSVRMVDFWSDLADSYVNLPNESLLPNSTQIGIEIFQQVINIYLPKISLENQRKLIEEDSHDDSAIHEFDDFRSAVIDMSQNLWSILGNEHLTNMLVFGIGSSDASILPEEAKMSAFYQIEAMTFIANSLMSDMNLSESPWILNILNKNKYFISNILVLFQVGIQMPATDKAISLFKINIIRSSSKMIGTLAGYFTKNETHLSACVQTLFQGLESCSMNGDANKEVNDKIEVMIIKTISIVCNICRQQLSGQYLDHFISVFSSLIQPSATVSSFTRSRLARSIGYIIECRVQDGPEEQAKYIVQIIDMIEILIGQVLDSPTDMQSQRKDYVLNLLGCISEFGSALIHDEDYESPALIQQLQQFHDFWNNDPFQVRSKLLAMIEKLLSSSAYNKDSSFVEVSCLILGKALTLPDQDPHFLRYSMSDITTFMLKYTPVVELTTCLPFFIYLLEKLTIQFKAQLSVDEFDYLFNEMFIKYYPGLIERDPDLLQMMINFVVTILDKAPHFLLTSKCLPNFIIPECLKLLPSNEKFTIVAVTKFWTKFINNRKYSQSDLMTMQSLIGINGQQLVYQAMYGLYHTQRSDLNSYTDLIRGLVAKFPMDTKNWLISALPQICDKPSIHENFVNRLYVTRGSRAAANVILNWWLECTALPSY</sequence>
<evidence type="ECO:0000256" key="2">
    <source>
        <dbReference type="ARBA" id="ARBA00007991"/>
    </source>
</evidence>
<comment type="similarity">
    <text evidence="2">Belongs to the importin beta family.</text>
</comment>
<comment type="subcellular location">
    <subcellularLocation>
        <location evidence="1">Nucleus</location>
    </subcellularLocation>
</comment>
<dbReference type="Proteomes" id="UP000750334">
    <property type="component" value="Unassembled WGS sequence"/>
</dbReference>
<dbReference type="SUPFAM" id="SSF48371">
    <property type="entry name" value="ARM repeat"/>
    <property type="match status" value="1"/>
</dbReference>
<evidence type="ECO:0008006" key="7">
    <source>
        <dbReference type="Google" id="ProtNLM"/>
    </source>
</evidence>
<proteinExistence type="inferred from homology"/>
<dbReference type="OrthoDB" id="2016913at2759"/>
<evidence type="ECO:0000313" key="5">
    <source>
        <dbReference type="EMBL" id="KAG0672588.1"/>
    </source>
</evidence>
<dbReference type="PANTHER" id="PTHR12363:SF33">
    <property type="entry name" value="IMPORTIN-13"/>
    <property type="match status" value="1"/>
</dbReference>
<comment type="caution">
    <text evidence="5">The sequence shown here is derived from an EMBL/GenBank/DDBJ whole genome shotgun (WGS) entry which is preliminary data.</text>
</comment>
<evidence type="ECO:0000313" key="6">
    <source>
        <dbReference type="Proteomes" id="UP000750334"/>
    </source>
</evidence>
<reference evidence="5 6" key="1">
    <citation type="submission" date="2020-11" db="EMBL/GenBank/DDBJ databases">
        <title>Kefir isolates.</title>
        <authorList>
            <person name="Marcisauskas S."/>
            <person name="Kim Y."/>
            <person name="Blasche S."/>
        </authorList>
    </citation>
    <scope>NUCLEOTIDE SEQUENCE [LARGE SCALE GENOMIC DNA]</scope>
    <source>
        <strain evidence="5 6">OG2</strain>
    </source>
</reference>
<gene>
    <name evidence="5" type="ORF">C6P45_000019</name>
</gene>
<keyword evidence="6" id="KW-1185">Reference proteome</keyword>
<dbReference type="Gene3D" id="1.25.10.10">
    <property type="entry name" value="Leucine-rich Repeat Variant"/>
    <property type="match status" value="1"/>
</dbReference>
<evidence type="ECO:0000256" key="3">
    <source>
        <dbReference type="ARBA" id="ARBA00022448"/>
    </source>
</evidence>
<dbReference type="GO" id="GO:0005634">
    <property type="term" value="C:nucleus"/>
    <property type="evidence" value="ECO:0007669"/>
    <property type="project" value="UniProtKB-SubCell"/>
</dbReference>
<dbReference type="AlphaFoldDB" id="A0A9P6WF54"/>
<evidence type="ECO:0000256" key="1">
    <source>
        <dbReference type="ARBA" id="ARBA00004123"/>
    </source>
</evidence>
<organism evidence="5 6">
    <name type="scientific">Maudiozyma exigua</name>
    <name type="common">Yeast</name>
    <name type="synonym">Kazachstania exigua</name>
    <dbReference type="NCBI Taxonomy" id="34358"/>
    <lineage>
        <taxon>Eukaryota</taxon>
        <taxon>Fungi</taxon>
        <taxon>Dikarya</taxon>
        <taxon>Ascomycota</taxon>
        <taxon>Saccharomycotina</taxon>
        <taxon>Saccharomycetes</taxon>
        <taxon>Saccharomycetales</taxon>
        <taxon>Saccharomycetaceae</taxon>
        <taxon>Maudiozyma</taxon>
    </lineage>
</organism>
<evidence type="ECO:0000256" key="4">
    <source>
        <dbReference type="ARBA" id="ARBA00023242"/>
    </source>
</evidence>
<dbReference type="GO" id="GO:0005737">
    <property type="term" value="C:cytoplasm"/>
    <property type="evidence" value="ECO:0007669"/>
    <property type="project" value="TreeGrafter"/>
</dbReference>
<keyword evidence="3" id="KW-0813">Transport</keyword>
<accession>A0A9P6WF54</accession>
<name>A0A9P6WF54_MAUEX</name>
<dbReference type="InterPro" id="IPR016024">
    <property type="entry name" value="ARM-type_fold"/>
</dbReference>
<dbReference type="GO" id="GO:0006606">
    <property type="term" value="P:protein import into nucleus"/>
    <property type="evidence" value="ECO:0007669"/>
    <property type="project" value="TreeGrafter"/>
</dbReference>